<feature type="signal peptide" evidence="3">
    <location>
        <begin position="1"/>
        <end position="30"/>
    </location>
</feature>
<evidence type="ECO:0000259" key="4">
    <source>
        <dbReference type="Pfam" id="PF10348"/>
    </source>
</evidence>
<evidence type="ECO:0000259" key="5">
    <source>
        <dbReference type="Pfam" id="PF10355"/>
    </source>
</evidence>
<feature type="chain" id="PRO_5042575610" description="Integral membrane protein" evidence="3">
    <location>
        <begin position="31"/>
        <end position="520"/>
    </location>
</feature>
<comment type="caution">
    <text evidence="6">The sequence shown here is derived from an EMBL/GenBank/DDBJ whole genome shotgun (WGS) entry which is preliminary data.</text>
</comment>
<dbReference type="PANTHER" id="PTHR31685">
    <property type="entry name" value="INTEGRAL MEMBRANE PROTEIN (AFU_ORTHOLOGUE AFUA_6G12730)-RELATED"/>
    <property type="match status" value="1"/>
</dbReference>
<feature type="domain" description="Protein YTP1-like C-terminal" evidence="5">
    <location>
        <begin position="266"/>
        <end position="517"/>
    </location>
</feature>
<keyword evidence="2" id="KW-0812">Transmembrane</keyword>
<feature type="transmembrane region" description="Helical" evidence="2">
    <location>
        <begin position="370"/>
        <end position="389"/>
    </location>
</feature>
<dbReference type="InterPro" id="IPR018827">
    <property type="entry name" value="YTP1_C"/>
</dbReference>
<feature type="transmembrane region" description="Helical" evidence="2">
    <location>
        <begin position="72"/>
        <end position="96"/>
    </location>
</feature>
<dbReference type="InterPro" id="IPR018825">
    <property type="entry name" value="DUF2427"/>
</dbReference>
<feature type="transmembrane region" description="Helical" evidence="2">
    <location>
        <begin position="464"/>
        <end position="482"/>
    </location>
</feature>
<reference evidence="6" key="1">
    <citation type="submission" date="2023-06" db="EMBL/GenBank/DDBJ databases">
        <title>Conoideocrella luteorostrata (Hypocreales: Clavicipitaceae), a potential biocontrol fungus for elongate hemlock scale in United States Christmas tree production areas.</title>
        <authorList>
            <person name="Barrett H."/>
            <person name="Lovett B."/>
            <person name="Macias A.M."/>
            <person name="Stajich J.E."/>
            <person name="Kasson M.T."/>
        </authorList>
    </citation>
    <scope>NUCLEOTIDE SEQUENCE</scope>
    <source>
        <strain evidence="6">ARSEF 14590</strain>
    </source>
</reference>
<protein>
    <recommendedName>
        <fullName evidence="8">Integral membrane protein</fullName>
    </recommendedName>
</protein>
<accession>A0AAJ0G1S7</accession>
<proteinExistence type="predicted"/>
<evidence type="ECO:0000256" key="3">
    <source>
        <dbReference type="SAM" id="SignalP"/>
    </source>
</evidence>
<dbReference type="AlphaFoldDB" id="A0AAJ0G1S7"/>
<keyword evidence="2" id="KW-0472">Membrane</keyword>
<evidence type="ECO:0000313" key="6">
    <source>
        <dbReference type="EMBL" id="KAK2612164.1"/>
    </source>
</evidence>
<name>A0AAJ0G1S7_9HYPO</name>
<keyword evidence="2" id="KW-1133">Transmembrane helix</keyword>
<dbReference type="PANTHER" id="PTHR31685:SF3">
    <property type="entry name" value="INTEGRAL MEMBRANE PROTEIN (AFU_ORTHOLOGUE AFUA_6G12730)"/>
    <property type="match status" value="1"/>
</dbReference>
<evidence type="ECO:0000256" key="2">
    <source>
        <dbReference type="SAM" id="Phobius"/>
    </source>
</evidence>
<feature type="transmembrane region" description="Helical" evidence="2">
    <location>
        <begin position="494"/>
        <end position="513"/>
    </location>
</feature>
<feature type="compositionally biased region" description="Low complexity" evidence="1">
    <location>
        <begin position="182"/>
        <end position="197"/>
    </location>
</feature>
<sequence length="520" mass="57369">MAWFGLIYSPTMTTIATSLALLAQIATAHGDMGGEYGGHEDAPGQGRNGSSPVPEPDYPLTYFALIDGHDIIYAHITLMFAFIAINGLGVFLAVVYNAQTPDLYPNNAHHKIGWIATSVMLAQVLIHLVGRLAGTVVGRYHLKQNQTHAYNPIPFGECQLSLSGQSQDEGADRLSNDNGQDTEPGTESSRSSSLSTSDSEEHLHRDEEKHLYENEIDEADNVGSMSLPFLPSNTVASKAMYIVSSWTWKYLDLLYSAIDRTILLFGFVALTTGIVVFGRFFENQAIYSGLAHWVKGGVFFWFGLFTLGRWTGSFADVGWAWNLRPVIRKQTRWCPSAEFVESGLIFFYGSTNIFLEHLGSWGDEWSSQDLEHLSITILFIGGGLCGMLIESSTIRTLLNTTALATVPQEISNEEAMEKWQTPETYKFSINPIPALVILLLGIMMGSHHQSSTISTMVHKQWGNLLLGASFARGLTYVIMYLRPPRSVLPSRPPTELLTSFGLIAGGIVFMASVSERSHHM</sequence>
<feature type="region of interest" description="Disordered" evidence="1">
    <location>
        <begin position="166"/>
        <end position="206"/>
    </location>
</feature>
<dbReference type="EMBL" id="JASWJB010000020">
    <property type="protein sequence ID" value="KAK2612164.1"/>
    <property type="molecule type" value="Genomic_DNA"/>
</dbReference>
<feature type="domain" description="DUF2427" evidence="4">
    <location>
        <begin position="74"/>
        <end position="131"/>
    </location>
</feature>
<dbReference type="Proteomes" id="UP001251528">
    <property type="component" value="Unassembled WGS sequence"/>
</dbReference>
<dbReference type="Pfam" id="PF10355">
    <property type="entry name" value="Ytp1"/>
    <property type="match status" value="1"/>
</dbReference>
<dbReference type="Pfam" id="PF10348">
    <property type="entry name" value="DUF2427"/>
    <property type="match status" value="1"/>
</dbReference>
<gene>
    <name evidence="6" type="ORF">QQS21_001894</name>
</gene>
<feature type="transmembrane region" description="Helical" evidence="2">
    <location>
        <begin position="262"/>
        <end position="281"/>
    </location>
</feature>
<evidence type="ECO:0008006" key="8">
    <source>
        <dbReference type="Google" id="ProtNLM"/>
    </source>
</evidence>
<keyword evidence="3" id="KW-0732">Signal</keyword>
<evidence type="ECO:0000313" key="7">
    <source>
        <dbReference type="Proteomes" id="UP001251528"/>
    </source>
</evidence>
<organism evidence="6 7">
    <name type="scientific">Conoideocrella luteorostrata</name>
    <dbReference type="NCBI Taxonomy" id="1105319"/>
    <lineage>
        <taxon>Eukaryota</taxon>
        <taxon>Fungi</taxon>
        <taxon>Dikarya</taxon>
        <taxon>Ascomycota</taxon>
        <taxon>Pezizomycotina</taxon>
        <taxon>Sordariomycetes</taxon>
        <taxon>Hypocreomycetidae</taxon>
        <taxon>Hypocreales</taxon>
        <taxon>Clavicipitaceae</taxon>
        <taxon>Conoideocrella</taxon>
    </lineage>
</organism>
<evidence type="ECO:0000256" key="1">
    <source>
        <dbReference type="SAM" id="MobiDB-lite"/>
    </source>
</evidence>
<feature type="transmembrane region" description="Helical" evidence="2">
    <location>
        <begin position="427"/>
        <end position="444"/>
    </location>
</feature>
<keyword evidence="7" id="KW-1185">Reference proteome</keyword>